<sequence length="247" mass="26996">MLADSHCHLDSFPSPQAVIGTAVSAGVGVMVSNSTNLASMEKNIFLASRYKQVRCALGLHPVDLLFMERERAQGCIAYLKANIPHAKSIGEVGLDFKYAANDMQRSIQENFFTEQVEIALENGLPLIVHSRYAEKRCLEILARLGAERVLMHWLTGNKKSAEDAVSLGYFISCGPVILNDPASAQVVKSIPLENILLETDAPVKFGGKPSDPSWVKGVCAKVGGLKGLDYSNVEAATWSNFKRLFRE</sequence>
<feature type="binding site" evidence="2">
    <location>
        <position position="6"/>
    </location>
    <ligand>
        <name>a divalent metal cation</name>
        <dbReference type="ChEBI" id="CHEBI:60240"/>
        <label>1</label>
    </ligand>
</feature>
<dbReference type="InterPro" id="IPR032466">
    <property type="entry name" value="Metal_Hydrolase"/>
</dbReference>
<feature type="binding site" evidence="2">
    <location>
        <position position="152"/>
    </location>
    <ligand>
        <name>a divalent metal cation</name>
        <dbReference type="ChEBI" id="CHEBI:60240"/>
        <label>2</label>
    </ligand>
</feature>
<dbReference type="InterPro" id="IPR018228">
    <property type="entry name" value="DNase_TatD-rel_CS"/>
</dbReference>
<organism evidence="3 4">
    <name type="scientific">Candidatus Iainarchaeum sp</name>
    <dbReference type="NCBI Taxonomy" id="3101447"/>
    <lineage>
        <taxon>Archaea</taxon>
        <taxon>Candidatus Iainarchaeota</taxon>
        <taxon>Candidatus Iainarchaeia</taxon>
        <taxon>Candidatus Iainarchaeales</taxon>
        <taxon>Candidatus Iainarchaeaceae</taxon>
        <taxon>Candidatus Iainarchaeum</taxon>
    </lineage>
</organism>
<evidence type="ECO:0000256" key="1">
    <source>
        <dbReference type="ARBA" id="ARBA00022801"/>
    </source>
</evidence>
<gene>
    <name evidence="3" type="ORF">HA254_00935</name>
</gene>
<feature type="binding site" evidence="2">
    <location>
        <position position="91"/>
    </location>
    <ligand>
        <name>a divalent metal cation</name>
        <dbReference type="ChEBI" id="CHEBI:60240"/>
        <label>1</label>
    </ligand>
</feature>
<dbReference type="EMBL" id="DUGC01000019">
    <property type="protein sequence ID" value="HIH09214.1"/>
    <property type="molecule type" value="Genomic_DNA"/>
</dbReference>
<name>A0A7J4IWM4_9ARCH</name>
<evidence type="ECO:0000256" key="2">
    <source>
        <dbReference type="PIRSR" id="PIRSR005902-1"/>
    </source>
</evidence>
<dbReference type="Pfam" id="PF01026">
    <property type="entry name" value="TatD_DNase"/>
    <property type="match status" value="1"/>
</dbReference>
<comment type="caution">
    <text evidence="3">The sequence shown here is derived from an EMBL/GenBank/DDBJ whole genome shotgun (WGS) entry which is preliminary data.</text>
</comment>
<dbReference type="GO" id="GO:0046872">
    <property type="term" value="F:metal ion binding"/>
    <property type="evidence" value="ECO:0007669"/>
    <property type="project" value="UniProtKB-KW"/>
</dbReference>
<dbReference type="PANTHER" id="PTHR46124">
    <property type="entry name" value="D-AMINOACYL-TRNA DEACYLASE"/>
    <property type="match status" value="1"/>
</dbReference>
<dbReference type="PANTHER" id="PTHR46124:SF2">
    <property type="entry name" value="D-AMINOACYL-TRNA DEACYLASE"/>
    <property type="match status" value="1"/>
</dbReference>
<feature type="binding site" evidence="2">
    <location>
        <position position="8"/>
    </location>
    <ligand>
        <name>a divalent metal cation</name>
        <dbReference type="ChEBI" id="CHEBI:60240"/>
        <label>1</label>
    </ligand>
</feature>
<dbReference type="SUPFAM" id="SSF51556">
    <property type="entry name" value="Metallo-dependent hydrolases"/>
    <property type="match status" value="1"/>
</dbReference>
<proteinExistence type="predicted"/>
<evidence type="ECO:0000313" key="3">
    <source>
        <dbReference type="EMBL" id="HIH09214.1"/>
    </source>
</evidence>
<dbReference type="PROSITE" id="PS01091">
    <property type="entry name" value="TATD_3"/>
    <property type="match status" value="1"/>
</dbReference>
<keyword evidence="2" id="KW-0479">Metal-binding</keyword>
<reference evidence="4" key="1">
    <citation type="journal article" date="2020" name="bioRxiv">
        <title>A rank-normalized archaeal taxonomy based on genome phylogeny resolves widespread incomplete and uneven classifications.</title>
        <authorList>
            <person name="Rinke C."/>
            <person name="Chuvochina M."/>
            <person name="Mussig A.J."/>
            <person name="Chaumeil P.-A."/>
            <person name="Waite D.W."/>
            <person name="Whitman W.B."/>
            <person name="Parks D.H."/>
            <person name="Hugenholtz P."/>
        </authorList>
    </citation>
    <scope>NUCLEOTIDE SEQUENCE [LARGE SCALE GENOMIC DNA]</scope>
</reference>
<accession>A0A7J4IWM4</accession>
<dbReference type="Proteomes" id="UP000565078">
    <property type="component" value="Unassembled WGS sequence"/>
</dbReference>
<dbReference type="PIRSF" id="PIRSF005902">
    <property type="entry name" value="DNase_TatD"/>
    <property type="match status" value="1"/>
</dbReference>
<dbReference type="CDD" id="cd01310">
    <property type="entry name" value="TatD_DNAse"/>
    <property type="match status" value="1"/>
</dbReference>
<keyword evidence="1 3" id="KW-0378">Hydrolase</keyword>
<evidence type="ECO:0000313" key="4">
    <source>
        <dbReference type="Proteomes" id="UP000565078"/>
    </source>
</evidence>
<dbReference type="AlphaFoldDB" id="A0A7J4IWM4"/>
<feature type="binding site" evidence="2">
    <location>
        <position position="129"/>
    </location>
    <ligand>
        <name>a divalent metal cation</name>
        <dbReference type="ChEBI" id="CHEBI:60240"/>
        <label>2</label>
    </ligand>
</feature>
<dbReference type="Gene3D" id="3.20.20.140">
    <property type="entry name" value="Metal-dependent hydrolases"/>
    <property type="match status" value="1"/>
</dbReference>
<feature type="binding site" evidence="2">
    <location>
        <position position="200"/>
    </location>
    <ligand>
        <name>a divalent metal cation</name>
        <dbReference type="ChEBI" id="CHEBI:60240"/>
        <label>1</label>
    </ligand>
</feature>
<protein>
    <submittedName>
        <fullName evidence="3">TatD family hydrolase</fullName>
    </submittedName>
</protein>
<dbReference type="GO" id="GO:0016788">
    <property type="term" value="F:hydrolase activity, acting on ester bonds"/>
    <property type="evidence" value="ECO:0007669"/>
    <property type="project" value="InterPro"/>
</dbReference>
<dbReference type="InterPro" id="IPR001130">
    <property type="entry name" value="TatD-like"/>
</dbReference>